<dbReference type="GeneID" id="63839966"/>
<keyword evidence="3 7" id="KW-0812">Transmembrane</keyword>
<accession>A0A9P4YBB4</accession>
<evidence type="ECO:0000256" key="7">
    <source>
        <dbReference type="SAM" id="Phobius"/>
    </source>
</evidence>
<comment type="subcellular location">
    <subcellularLocation>
        <location evidence="1">Endomembrane system</location>
        <topology evidence="1">Multi-pass membrane protein</topology>
    </subcellularLocation>
</comment>
<dbReference type="RefSeq" id="XP_040780728.1">
    <property type="nucleotide sequence ID" value="XM_040922837.1"/>
</dbReference>
<comment type="similarity">
    <text evidence="2">Belongs to the CCC1 family.</text>
</comment>
<feature type="transmembrane region" description="Helical" evidence="7">
    <location>
        <begin position="316"/>
        <end position="334"/>
    </location>
</feature>
<evidence type="ECO:0000256" key="5">
    <source>
        <dbReference type="ARBA" id="ARBA00023136"/>
    </source>
</evidence>
<evidence type="ECO:0000256" key="6">
    <source>
        <dbReference type="SAM" id="MobiDB-lite"/>
    </source>
</evidence>
<keyword evidence="9" id="KW-1185">Reference proteome</keyword>
<dbReference type="Pfam" id="PF01988">
    <property type="entry name" value="VIT1"/>
    <property type="match status" value="1"/>
</dbReference>
<dbReference type="PANTHER" id="PTHR31851">
    <property type="entry name" value="FE(2+)/MN(2+) TRANSPORTER PCL1"/>
    <property type="match status" value="1"/>
</dbReference>
<feature type="transmembrane region" description="Helical" evidence="7">
    <location>
        <begin position="257"/>
        <end position="275"/>
    </location>
</feature>
<evidence type="ECO:0000313" key="9">
    <source>
        <dbReference type="Proteomes" id="UP000803844"/>
    </source>
</evidence>
<dbReference type="GO" id="GO:0030026">
    <property type="term" value="P:intracellular manganese ion homeostasis"/>
    <property type="evidence" value="ECO:0007669"/>
    <property type="project" value="InterPro"/>
</dbReference>
<protein>
    <recommendedName>
        <fullName evidence="10">Vacuolar iron transporter Ccc1</fullName>
    </recommendedName>
</protein>
<evidence type="ECO:0000256" key="4">
    <source>
        <dbReference type="ARBA" id="ARBA00022989"/>
    </source>
</evidence>
<dbReference type="GO" id="GO:0005384">
    <property type="term" value="F:manganese ion transmembrane transporter activity"/>
    <property type="evidence" value="ECO:0007669"/>
    <property type="project" value="InterPro"/>
</dbReference>
<evidence type="ECO:0000256" key="2">
    <source>
        <dbReference type="ARBA" id="ARBA00007049"/>
    </source>
</evidence>
<dbReference type="Proteomes" id="UP000803844">
    <property type="component" value="Unassembled WGS sequence"/>
</dbReference>
<keyword evidence="4 7" id="KW-1133">Transmembrane helix</keyword>
<dbReference type="AlphaFoldDB" id="A0A9P4YBB4"/>
<evidence type="ECO:0000313" key="8">
    <source>
        <dbReference type="EMBL" id="KAF3769767.1"/>
    </source>
</evidence>
<proteinExistence type="inferred from homology"/>
<keyword evidence="5 7" id="KW-0472">Membrane</keyword>
<evidence type="ECO:0000256" key="1">
    <source>
        <dbReference type="ARBA" id="ARBA00004127"/>
    </source>
</evidence>
<organism evidence="8 9">
    <name type="scientific">Cryphonectria parasitica (strain ATCC 38755 / EP155)</name>
    <dbReference type="NCBI Taxonomy" id="660469"/>
    <lineage>
        <taxon>Eukaryota</taxon>
        <taxon>Fungi</taxon>
        <taxon>Dikarya</taxon>
        <taxon>Ascomycota</taxon>
        <taxon>Pezizomycotina</taxon>
        <taxon>Sordariomycetes</taxon>
        <taxon>Sordariomycetidae</taxon>
        <taxon>Diaporthales</taxon>
        <taxon>Cryphonectriaceae</taxon>
        <taxon>Cryphonectria-Endothia species complex</taxon>
        <taxon>Cryphonectria</taxon>
    </lineage>
</organism>
<dbReference type="GO" id="GO:0012505">
    <property type="term" value="C:endomembrane system"/>
    <property type="evidence" value="ECO:0007669"/>
    <property type="project" value="UniProtKB-SubCell"/>
</dbReference>
<reference evidence="8" key="1">
    <citation type="journal article" date="2020" name="Phytopathology">
        <title>Genome sequence of the chestnut blight fungus Cryphonectria parasitica EP155: A fundamental resource for an archetypical invasive plant pathogen.</title>
        <authorList>
            <person name="Crouch J.A."/>
            <person name="Dawe A."/>
            <person name="Aerts A."/>
            <person name="Barry K."/>
            <person name="Churchill A.C.L."/>
            <person name="Grimwood J."/>
            <person name="Hillman B."/>
            <person name="Milgroom M.G."/>
            <person name="Pangilinan J."/>
            <person name="Smith M."/>
            <person name="Salamov A."/>
            <person name="Schmutz J."/>
            <person name="Yadav J."/>
            <person name="Grigoriev I.V."/>
            <person name="Nuss D."/>
        </authorList>
    </citation>
    <scope>NUCLEOTIDE SEQUENCE</scope>
    <source>
        <strain evidence="8">EP155</strain>
    </source>
</reference>
<feature type="transmembrane region" description="Helical" evidence="7">
    <location>
        <begin position="233"/>
        <end position="251"/>
    </location>
</feature>
<evidence type="ECO:0008006" key="10">
    <source>
        <dbReference type="Google" id="ProtNLM"/>
    </source>
</evidence>
<gene>
    <name evidence="8" type="ORF">M406DRAFT_354137</name>
</gene>
<comment type="caution">
    <text evidence="8">The sequence shown here is derived from an EMBL/GenBank/DDBJ whole genome shotgun (WGS) entry which is preliminary data.</text>
</comment>
<sequence>MFDSLRRALRNGSEEPSTVSSSLPLYSPLAADTFESSSSAGIVSDSIDDLPLSGSQGSLKAAQRHAASSQLWLSRPSLSRFLADFTLGFADGLTVPFALTAGLSSLGQTDTVIYAGMAEICAGSISMGIGGYLSAKGEARASLPGKDTDPSHEDDDEEAGERCMDEKAGLAVDSYLAPLDLPRELLDLVRQHVHSRHDVATAIERKLAVQEEEDKEDEEQDAGPQPIMSGMSVALGYLIGGSLPLFPYFIVKHVGDGLLWSFIVCIIALFSFGFIKDFVLHMHKQREEVWVKDKGLGRLGWRWADVRRSSWEGTQMVMLGSMAALAAVFCVRLFDGMGYGGPEH</sequence>
<dbReference type="InterPro" id="IPR008217">
    <property type="entry name" value="Ccc1_fam"/>
</dbReference>
<feature type="region of interest" description="Disordered" evidence="6">
    <location>
        <begin position="1"/>
        <end position="22"/>
    </location>
</feature>
<dbReference type="OrthoDB" id="73465at2759"/>
<name>A0A9P4YBB4_CRYP1</name>
<feature type="region of interest" description="Disordered" evidence="6">
    <location>
        <begin position="140"/>
        <end position="162"/>
    </location>
</feature>
<dbReference type="EMBL" id="MU032344">
    <property type="protein sequence ID" value="KAF3769767.1"/>
    <property type="molecule type" value="Genomic_DNA"/>
</dbReference>
<evidence type="ECO:0000256" key="3">
    <source>
        <dbReference type="ARBA" id="ARBA00022692"/>
    </source>
</evidence>